<proteinExistence type="predicted"/>
<keyword evidence="1" id="KW-0472">Membrane</keyword>
<evidence type="ECO:0000313" key="2">
    <source>
        <dbReference type="EMBL" id="MFC6316074.1"/>
    </source>
</evidence>
<name>A0ABW1UQ27_9LACO</name>
<evidence type="ECO:0000256" key="1">
    <source>
        <dbReference type="SAM" id="Phobius"/>
    </source>
</evidence>
<organism evidence="2 3">
    <name type="scientific">Lapidilactobacillus achengensis</name>
    <dbReference type="NCBI Taxonomy" id="2486000"/>
    <lineage>
        <taxon>Bacteria</taxon>
        <taxon>Bacillati</taxon>
        <taxon>Bacillota</taxon>
        <taxon>Bacilli</taxon>
        <taxon>Lactobacillales</taxon>
        <taxon>Lactobacillaceae</taxon>
        <taxon>Lapidilactobacillus</taxon>
    </lineage>
</organism>
<keyword evidence="1" id="KW-0812">Transmembrane</keyword>
<feature type="transmembrane region" description="Helical" evidence="1">
    <location>
        <begin position="177"/>
        <end position="195"/>
    </location>
</feature>
<feature type="transmembrane region" description="Helical" evidence="1">
    <location>
        <begin position="147"/>
        <end position="171"/>
    </location>
</feature>
<feature type="transmembrane region" description="Helical" evidence="1">
    <location>
        <begin position="83"/>
        <end position="101"/>
    </location>
</feature>
<sequence>MGWSEKLMKVLYIIEIVLFLNLLWIGGALIGLGVLGIFPATRALYQLISRELFNYDGGGSSFKSLAKEFWRNYKSEFKSVNKFGIIYLLIYGVLYFDFVVITQLMKGAVYAAFLPIVTVVLFYVILTNIFLLMNDSLEFSWTHIKKILVLPFALPGASLLYAVFIIVFSLLAIRFSVIFILCYFSAVLIVGKVFLQMRIQKKGFTI</sequence>
<dbReference type="Proteomes" id="UP001596310">
    <property type="component" value="Unassembled WGS sequence"/>
</dbReference>
<evidence type="ECO:0000313" key="3">
    <source>
        <dbReference type="Proteomes" id="UP001596310"/>
    </source>
</evidence>
<dbReference type="RefSeq" id="WP_125597346.1">
    <property type="nucleotide sequence ID" value="NZ_JBHSSM010000024.1"/>
</dbReference>
<gene>
    <name evidence="2" type="ORF">ACFQHW_10915</name>
</gene>
<protein>
    <submittedName>
        <fullName evidence="2">DUF624 domain-containing protein</fullName>
    </submittedName>
</protein>
<accession>A0ABW1UQ27</accession>
<dbReference type="EMBL" id="JBHSSM010000024">
    <property type="protein sequence ID" value="MFC6316074.1"/>
    <property type="molecule type" value="Genomic_DNA"/>
</dbReference>
<feature type="transmembrane region" description="Helical" evidence="1">
    <location>
        <begin position="107"/>
        <end position="126"/>
    </location>
</feature>
<dbReference type="InterPro" id="IPR006938">
    <property type="entry name" value="DUF624"/>
</dbReference>
<reference evidence="3" key="1">
    <citation type="journal article" date="2019" name="Int. J. Syst. Evol. Microbiol.">
        <title>The Global Catalogue of Microorganisms (GCM) 10K type strain sequencing project: providing services to taxonomists for standard genome sequencing and annotation.</title>
        <authorList>
            <consortium name="The Broad Institute Genomics Platform"/>
            <consortium name="The Broad Institute Genome Sequencing Center for Infectious Disease"/>
            <person name="Wu L."/>
            <person name="Ma J."/>
        </authorList>
    </citation>
    <scope>NUCLEOTIDE SEQUENCE [LARGE SCALE GENOMIC DNA]</scope>
    <source>
        <strain evidence="3">CCM 8897</strain>
    </source>
</reference>
<dbReference type="Pfam" id="PF04854">
    <property type="entry name" value="DUF624"/>
    <property type="match status" value="1"/>
</dbReference>
<keyword evidence="3" id="KW-1185">Reference proteome</keyword>
<comment type="caution">
    <text evidence="2">The sequence shown here is derived from an EMBL/GenBank/DDBJ whole genome shotgun (WGS) entry which is preliminary data.</text>
</comment>
<keyword evidence="1" id="KW-1133">Transmembrane helix</keyword>
<feature type="transmembrane region" description="Helical" evidence="1">
    <location>
        <begin position="12"/>
        <end position="38"/>
    </location>
</feature>